<name>A0A1R3WY28_9RHOB</name>
<dbReference type="EMBL" id="FTPR01000001">
    <property type="protein sequence ID" value="SIT83040.1"/>
    <property type="molecule type" value="Genomic_DNA"/>
</dbReference>
<organism evidence="1 2">
    <name type="scientific">Yoonia rosea</name>
    <dbReference type="NCBI Taxonomy" id="287098"/>
    <lineage>
        <taxon>Bacteria</taxon>
        <taxon>Pseudomonadati</taxon>
        <taxon>Pseudomonadota</taxon>
        <taxon>Alphaproteobacteria</taxon>
        <taxon>Rhodobacterales</taxon>
        <taxon>Paracoccaceae</taxon>
        <taxon>Yoonia</taxon>
    </lineage>
</organism>
<keyword evidence="2" id="KW-1185">Reference proteome</keyword>
<evidence type="ECO:0000313" key="1">
    <source>
        <dbReference type="EMBL" id="SIT83040.1"/>
    </source>
</evidence>
<evidence type="ECO:0000313" key="2">
    <source>
        <dbReference type="Proteomes" id="UP000186997"/>
    </source>
</evidence>
<dbReference type="Proteomes" id="UP000186997">
    <property type="component" value="Unassembled WGS sequence"/>
</dbReference>
<protein>
    <submittedName>
        <fullName evidence="1">Uncharacterized protein</fullName>
    </submittedName>
</protein>
<proteinExistence type="predicted"/>
<dbReference type="AlphaFoldDB" id="A0A1R3WY28"/>
<sequence>MWDHTGEILTNWGKDSVARMNSAKNAYVFDNIINYLMQKSAEDGLV</sequence>
<gene>
    <name evidence="1" type="ORF">SAMN05421665_1588</name>
</gene>
<accession>A0A1R3WY28</accession>
<reference evidence="2" key="1">
    <citation type="submission" date="2017-01" db="EMBL/GenBank/DDBJ databases">
        <authorList>
            <person name="Varghese N."/>
            <person name="Submissions S."/>
        </authorList>
    </citation>
    <scope>NUCLEOTIDE SEQUENCE [LARGE SCALE GENOMIC DNA]</scope>
    <source>
        <strain evidence="2">DSM 29591</strain>
    </source>
</reference>